<dbReference type="AlphaFoldDB" id="A0A0C2IA50"/>
<organism evidence="2 3">
    <name type="scientific">Thelohanellus kitauei</name>
    <name type="common">Myxosporean</name>
    <dbReference type="NCBI Taxonomy" id="669202"/>
    <lineage>
        <taxon>Eukaryota</taxon>
        <taxon>Metazoa</taxon>
        <taxon>Cnidaria</taxon>
        <taxon>Myxozoa</taxon>
        <taxon>Myxosporea</taxon>
        <taxon>Bivalvulida</taxon>
        <taxon>Platysporina</taxon>
        <taxon>Myxobolidae</taxon>
        <taxon>Thelohanellus</taxon>
    </lineage>
</organism>
<dbReference type="EMBL" id="JWZT01005104">
    <property type="protein sequence ID" value="KII62118.1"/>
    <property type="molecule type" value="Genomic_DNA"/>
</dbReference>
<feature type="region of interest" description="Disordered" evidence="1">
    <location>
        <begin position="68"/>
        <end position="131"/>
    </location>
</feature>
<gene>
    <name evidence="2" type="ORF">RF11_01491</name>
</gene>
<evidence type="ECO:0000313" key="3">
    <source>
        <dbReference type="Proteomes" id="UP000031668"/>
    </source>
</evidence>
<sequence>MADFETFIQKSTIKSCCKFWYGDEKHRFLAFFGLSTKKQFCRRQTEDLTSCIGKFGQQLQEYFNNLQSSTNAEPPDVMPTVRKGRKPIPQPRTSILKDTDEPEPSTSVDPTIHGPDEEARLSEGGGKAEIK</sequence>
<evidence type="ECO:0000313" key="2">
    <source>
        <dbReference type="EMBL" id="KII62118.1"/>
    </source>
</evidence>
<name>A0A0C2IA50_THEKT</name>
<comment type="caution">
    <text evidence="2">The sequence shown here is derived from an EMBL/GenBank/DDBJ whole genome shotgun (WGS) entry which is preliminary data.</text>
</comment>
<accession>A0A0C2IA50</accession>
<dbReference type="Proteomes" id="UP000031668">
    <property type="component" value="Unassembled WGS sequence"/>
</dbReference>
<keyword evidence="3" id="KW-1185">Reference proteome</keyword>
<feature type="compositionally biased region" description="Basic and acidic residues" evidence="1">
    <location>
        <begin position="114"/>
        <end position="131"/>
    </location>
</feature>
<evidence type="ECO:0000256" key="1">
    <source>
        <dbReference type="SAM" id="MobiDB-lite"/>
    </source>
</evidence>
<protein>
    <submittedName>
        <fullName evidence="2">Uncharacterized protein</fullName>
    </submittedName>
</protein>
<proteinExistence type="predicted"/>
<reference evidence="2 3" key="1">
    <citation type="journal article" date="2014" name="Genome Biol. Evol.">
        <title>The genome of the myxosporean Thelohanellus kitauei shows adaptations to nutrient acquisition within its fish host.</title>
        <authorList>
            <person name="Yang Y."/>
            <person name="Xiong J."/>
            <person name="Zhou Z."/>
            <person name="Huo F."/>
            <person name="Miao W."/>
            <person name="Ran C."/>
            <person name="Liu Y."/>
            <person name="Zhang J."/>
            <person name="Feng J."/>
            <person name="Wang M."/>
            <person name="Wang M."/>
            <person name="Wang L."/>
            <person name="Yao B."/>
        </authorList>
    </citation>
    <scope>NUCLEOTIDE SEQUENCE [LARGE SCALE GENOMIC DNA]</scope>
    <source>
        <strain evidence="2">Wuqing</strain>
    </source>
</reference>